<protein>
    <submittedName>
        <fullName evidence="1">Class I SAM-dependent methyltransferase</fullName>
    </submittedName>
</protein>
<evidence type="ECO:0000313" key="2">
    <source>
        <dbReference type="Proteomes" id="UP001595621"/>
    </source>
</evidence>
<keyword evidence="1" id="KW-0808">Transferase</keyword>
<organism evidence="1 2">
    <name type="scientific">Shewanella submarina</name>
    <dbReference type="NCBI Taxonomy" id="2016376"/>
    <lineage>
        <taxon>Bacteria</taxon>
        <taxon>Pseudomonadati</taxon>
        <taxon>Pseudomonadota</taxon>
        <taxon>Gammaproteobacteria</taxon>
        <taxon>Alteromonadales</taxon>
        <taxon>Shewanellaceae</taxon>
        <taxon>Shewanella</taxon>
    </lineage>
</organism>
<keyword evidence="2" id="KW-1185">Reference proteome</keyword>
<dbReference type="GO" id="GO:0008168">
    <property type="term" value="F:methyltransferase activity"/>
    <property type="evidence" value="ECO:0007669"/>
    <property type="project" value="UniProtKB-KW"/>
</dbReference>
<dbReference type="SUPFAM" id="SSF53335">
    <property type="entry name" value="S-adenosyl-L-methionine-dependent methyltransferases"/>
    <property type="match status" value="1"/>
</dbReference>
<dbReference type="RefSeq" id="WP_248934103.1">
    <property type="nucleotide sequence ID" value="NZ_JAKILF010000001.1"/>
</dbReference>
<evidence type="ECO:0000313" key="1">
    <source>
        <dbReference type="EMBL" id="MFC3140179.1"/>
    </source>
</evidence>
<sequence>MELKSILQHPARPDTDRLRDSDRKPLQVLKFTGVAEGQRVLDIYAGGGWYSELLSRSVGESGRVYAHNDSLTWRFGRKEMVERTLDNRLPNLIRFDQVEIKDIPLSPASLDIAFMAINYHDLFFTHRSRNGKYEVMREGIVDPIQAFLHIRDLLKPDGVLIVIDHAARPGSGYQAANDLHRIDPNIVKYQLDKVGFTLLEEAFYLRNPKDDLDALVFDEEIRGKTDRFIYKFGR</sequence>
<proteinExistence type="predicted"/>
<gene>
    <name evidence="1" type="ORF">ACFOE0_18630</name>
</gene>
<name>A0ABV7GF71_9GAMM</name>
<keyword evidence="1" id="KW-0489">Methyltransferase</keyword>
<accession>A0ABV7GF71</accession>
<dbReference type="Proteomes" id="UP001595621">
    <property type="component" value="Unassembled WGS sequence"/>
</dbReference>
<dbReference type="EMBL" id="JBHRTD010000018">
    <property type="protein sequence ID" value="MFC3140179.1"/>
    <property type="molecule type" value="Genomic_DNA"/>
</dbReference>
<dbReference type="Gene3D" id="3.40.50.150">
    <property type="entry name" value="Vaccinia Virus protein VP39"/>
    <property type="match status" value="1"/>
</dbReference>
<dbReference type="InterPro" id="IPR029063">
    <property type="entry name" value="SAM-dependent_MTases_sf"/>
</dbReference>
<reference evidence="2" key="1">
    <citation type="journal article" date="2019" name="Int. J. Syst. Evol. Microbiol.">
        <title>The Global Catalogue of Microorganisms (GCM) 10K type strain sequencing project: providing services to taxonomists for standard genome sequencing and annotation.</title>
        <authorList>
            <consortium name="The Broad Institute Genomics Platform"/>
            <consortium name="The Broad Institute Genome Sequencing Center for Infectious Disease"/>
            <person name="Wu L."/>
            <person name="Ma J."/>
        </authorList>
    </citation>
    <scope>NUCLEOTIDE SEQUENCE [LARGE SCALE GENOMIC DNA]</scope>
    <source>
        <strain evidence="2">KCTC 52277</strain>
    </source>
</reference>
<dbReference type="GO" id="GO:0032259">
    <property type="term" value="P:methylation"/>
    <property type="evidence" value="ECO:0007669"/>
    <property type="project" value="UniProtKB-KW"/>
</dbReference>
<comment type="caution">
    <text evidence="1">The sequence shown here is derived from an EMBL/GenBank/DDBJ whole genome shotgun (WGS) entry which is preliminary data.</text>
</comment>